<gene>
    <name evidence="1" type="ORF">Fmac_008895</name>
</gene>
<proteinExistence type="predicted"/>
<dbReference type="AlphaFoldDB" id="A0ABD1N149"/>
<dbReference type="EMBL" id="JBGMDY010000003">
    <property type="protein sequence ID" value="KAL2340955.1"/>
    <property type="molecule type" value="Genomic_DNA"/>
</dbReference>
<evidence type="ECO:0000313" key="2">
    <source>
        <dbReference type="Proteomes" id="UP001603857"/>
    </source>
</evidence>
<reference evidence="1 2" key="1">
    <citation type="submission" date="2024-08" db="EMBL/GenBank/DDBJ databases">
        <title>Insights into the chromosomal genome structure of Flemingia macrophylla.</title>
        <authorList>
            <person name="Ding Y."/>
            <person name="Zhao Y."/>
            <person name="Bi W."/>
            <person name="Wu M."/>
            <person name="Zhao G."/>
            <person name="Gong Y."/>
            <person name="Li W."/>
            <person name="Zhang P."/>
        </authorList>
    </citation>
    <scope>NUCLEOTIDE SEQUENCE [LARGE SCALE GENOMIC DNA]</scope>
    <source>
        <strain evidence="1">DYQJB</strain>
        <tissue evidence="1">Leaf</tissue>
    </source>
</reference>
<accession>A0ABD1N149</accession>
<sequence>MEYYNYNRVSEIEREPVVEYSTPRPVLSGYGQHPNTHHSLNEKIVSYAEDMIVGGSTHHSHNHHHPSDTVERVKVVEYENVPERRVVYEEKVDYDTYSPRRTRPAGYF</sequence>
<evidence type="ECO:0000313" key="1">
    <source>
        <dbReference type="EMBL" id="KAL2340955.1"/>
    </source>
</evidence>
<name>A0ABD1N149_9FABA</name>
<organism evidence="1 2">
    <name type="scientific">Flemingia macrophylla</name>
    <dbReference type="NCBI Taxonomy" id="520843"/>
    <lineage>
        <taxon>Eukaryota</taxon>
        <taxon>Viridiplantae</taxon>
        <taxon>Streptophyta</taxon>
        <taxon>Embryophyta</taxon>
        <taxon>Tracheophyta</taxon>
        <taxon>Spermatophyta</taxon>
        <taxon>Magnoliopsida</taxon>
        <taxon>eudicotyledons</taxon>
        <taxon>Gunneridae</taxon>
        <taxon>Pentapetalae</taxon>
        <taxon>rosids</taxon>
        <taxon>fabids</taxon>
        <taxon>Fabales</taxon>
        <taxon>Fabaceae</taxon>
        <taxon>Papilionoideae</taxon>
        <taxon>50 kb inversion clade</taxon>
        <taxon>NPAAA clade</taxon>
        <taxon>indigoferoid/millettioid clade</taxon>
        <taxon>Phaseoleae</taxon>
        <taxon>Flemingia</taxon>
    </lineage>
</organism>
<protein>
    <submittedName>
        <fullName evidence="1">Uncharacterized protein</fullName>
    </submittedName>
</protein>
<comment type="caution">
    <text evidence="1">The sequence shown here is derived from an EMBL/GenBank/DDBJ whole genome shotgun (WGS) entry which is preliminary data.</text>
</comment>
<dbReference type="Proteomes" id="UP001603857">
    <property type="component" value="Unassembled WGS sequence"/>
</dbReference>
<keyword evidence="2" id="KW-1185">Reference proteome</keyword>